<name>X1DKF2_9ZZZZ</name>
<evidence type="ECO:0000256" key="1">
    <source>
        <dbReference type="SAM" id="Phobius"/>
    </source>
</evidence>
<keyword evidence="1" id="KW-0472">Membrane</keyword>
<gene>
    <name evidence="2" type="ORF">S03H2_08971</name>
</gene>
<organism evidence="2">
    <name type="scientific">marine sediment metagenome</name>
    <dbReference type="NCBI Taxonomy" id="412755"/>
    <lineage>
        <taxon>unclassified sequences</taxon>
        <taxon>metagenomes</taxon>
        <taxon>ecological metagenomes</taxon>
    </lineage>
</organism>
<feature type="non-terminal residue" evidence="2">
    <location>
        <position position="1"/>
    </location>
</feature>
<reference evidence="2" key="1">
    <citation type="journal article" date="2014" name="Front. Microbiol.">
        <title>High frequency of phylogenetically diverse reductive dehalogenase-homologous genes in deep subseafloor sedimentary metagenomes.</title>
        <authorList>
            <person name="Kawai M."/>
            <person name="Futagami T."/>
            <person name="Toyoda A."/>
            <person name="Takaki Y."/>
            <person name="Nishi S."/>
            <person name="Hori S."/>
            <person name="Arai W."/>
            <person name="Tsubouchi T."/>
            <person name="Morono Y."/>
            <person name="Uchiyama I."/>
            <person name="Ito T."/>
            <person name="Fujiyama A."/>
            <person name="Inagaki F."/>
            <person name="Takami H."/>
        </authorList>
    </citation>
    <scope>NUCLEOTIDE SEQUENCE</scope>
    <source>
        <strain evidence="2">Expedition CK06-06</strain>
    </source>
</reference>
<feature type="transmembrane region" description="Helical" evidence="1">
    <location>
        <begin position="40"/>
        <end position="57"/>
    </location>
</feature>
<dbReference type="EMBL" id="BARU01004459">
    <property type="protein sequence ID" value="GAH20677.1"/>
    <property type="molecule type" value="Genomic_DNA"/>
</dbReference>
<protein>
    <submittedName>
        <fullName evidence="2">Uncharacterized protein</fullName>
    </submittedName>
</protein>
<keyword evidence="1" id="KW-1133">Transmembrane helix</keyword>
<sequence>ATTLALLELIAGGQRMLWFIPYVWPGIALSYFASGLGFETAILSLASIGLLLSTFGLN</sequence>
<evidence type="ECO:0000313" key="2">
    <source>
        <dbReference type="EMBL" id="GAH20677.1"/>
    </source>
</evidence>
<proteinExistence type="predicted"/>
<comment type="caution">
    <text evidence="2">The sequence shown here is derived from an EMBL/GenBank/DDBJ whole genome shotgun (WGS) entry which is preliminary data.</text>
</comment>
<accession>X1DKF2</accession>
<keyword evidence="1" id="KW-0812">Transmembrane</keyword>
<dbReference type="AlphaFoldDB" id="X1DKF2"/>